<reference evidence="4" key="2">
    <citation type="submission" date="2015-06" db="UniProtKB">
        <authorList>
            <consortium name="EnsemblProtists"/>
        </authorList>
    </citation>
    <scope>IDENTIFICATION</scope>
    <source>
        <strain evidence="4">Pr102</strain>
    </source>
</reference>
<keyword evidence="5" id="KW-1185">Reference proteome</keyword>
<evidence type="ECO:0000313" key="4">
    <source>
        <dbReference type="EnsemblProtists" id="Phyra76892"/>
    </source>
</evidence>
<sequence>MKLAAIAIVAIVGVNAAERRVNGDLTHRDLRVETSAKMSVSDEIEANLRDDNLGASEDSWDHWENHFENPLPRSEPCSSGSSSANGDDEHGPTVGDLPAAAQDLLQTAESVATAALPFDAEQAESFLLPAGLVVAALFVVAIVAALIGVRRQQLSEPMFGPVELASDLPDPMTASAASEAGSACDDDNEEEDTGVTILVDSGEEEEEKEEADRSRSPA</sequence>
<dbReference type="GeneID" id="94222550"/>
<dbReference type="AlphaFoldDB" id="H3GKR5"/>
<reference evidence="5" key="1">
    <citation type="journal article" date="2006" name="Science">
        <title>Phytophthora genome sequences uncover evolutionary origins and mechanisms of pathogenesis.</title>
        <authorList>
            <person name="Tyler B.M."/>
            <person name="Tripathy S."/>
            <person name="Zhang X."/>
            <person name="Dehal P."/>
            <person name="Jiang R.H."/>
            <person name="Aerts A."/>
            <person name="Arredondo F.D."/>
            <person name="Baxter L."/>
            <person name="Bensasson D."/>
            <person name="Beynon J.L."/>
            <person name="Chapman J."/>
            <person name="Damasceno C.M."/>
            <person name="Dorrance A.E."/>
            <person name="Dou D."/>
            <person name="Dickerman A.W."/>
            <person name="Dubchak I.L."/>
            <person name="Garbelotto M."/>
            <person name="Gijzen M."/>
            <person name="Gordon S.G."/>
            <person name="Govers F."/>
            <person name="Grunwald N.J."/>
            <person name="Huang W."/>
            <person name="Ivors K.L."/>
            <person name="Jones R.W."/>
            <person name="Kamoun S."/>
            <person name="Krampis K."/>
            <person name="Lamour K.H."/>
            <person name="Lee M.K."/>
            <person name="McDonald W.H."/>
            <person name="Medina M."/>
            <person name="Meijer H.J."/>
            <person name="Nordberg E.K."/>
            <person name="Maclean D.J."/>
            <person name="Ospina-Giraldo M.D."/>
            <person name="Morris P.F."/>
            <person name="Phuntumart V."/>
            <person name="Putnam N.H."/>
            <person name="Rash S."/>
            <person name="Rose J.K."/>
            <person name="Sakihama Y."/>
            <person name="Salamov A.A."/>
            <person name="Savidor A."/>
            <person name="Scheuring C.F."/>
            <person name="Smith B.M."/>
            <person name="Sobral B.W."/>
            <person name="Terry A."/>
            <person name="Torto-Alalibo T.A."/>
            <person name="Win J."/>
            <person name="Xu Z."/>
            <person name="Zhang H."/>
            <person name="Grigoriev I.V."/>
            <person name="Rokhsar D.S."/>
            <person name="Boore J.L."/>
        </authorList>
    </citation>
    <scope>NUCLEOTIDE SEQUENCE [LARGE SCALE GENOMIC DNA]</scope>
    <source>
        <strain evidence="5">Pr102</strain>
    </source>
</reference>
<feature type="region of interest" description="Disordered" evidence="1">
    <location>
        <begin position="170"/>
        <end position="218"/>
    </location>
</feature>
<dbReference type="EnsemblProtists" id="Phyra76892">
    <property type="protein sequence ID" value="Phyra76892"/>
    <property type="gene ID" value="Phyra76892"/>
</dbReference>
<keyword evidence="2" id="KW-1133">Transmembrane helix</keyword>
<dbReference type="OMA" id="DTTARTH"/>
<feature type="chain" id="PRO_5003587535" description="RxLR effector protein" evidence="3">
    <location>
        <begin position="17"/>
        <end position="218"/>
    </location>
</feature>
<proteinExistence type="predicted"/>
<feature type="transmembrane region" description="Helical" evidence="2">
    <location>
        <begin position="126"/>
        <end position="149"/>
    </location>
</feature>
<dbReference type="Proteomes" id="UP000005238">
    <property type="component" value="Unassembled WGS sequence"/>
</dbReference>
<dbReference type="OrthoDB" id="125646at2759"/>
<evidence type="ECO:0000256" key="2">
    <source>
        <dbReference type="SAM" id="Phobius"/>
    </source>
</evidence>
<evidence type="ECO:0000313" key="5">
    <source>
        <dbReference type="Proteomes" id="UP000005238"/>
    </source>
</evidence>
<feature type="compositionally biased region" description="Acidic residues" evidence="1">
    <location>
        <begin position="184"/>
        <end position="193"/>
    </location>
</feature>
<evidence type="ECO:0000256" key="3">
    <source>
        <dbReference type="SAM" id="SignalP"/>
    </source>
</evidence>
<evidence type="ECO:0008006" key="6">
    <source>
        <dbReference type="Google" id="ProtNLM"/>
    </source>
</evidence>
<dbReference type="EMBL" id="DS566018">
    <property type="status" value="NOT_ANNOTATED_CDS"/>
    <property type="molecule type" value="Genomic_DNA"/>
</dbReference>
<organism evidence="4 5">
    <name type="scientific">Phytophthora ramorum</name>
    <name type="common">Sudden oak death agent</name>
    <dbReference type="NCBI Taxonomy" id="164328"/>
    <lineage>
        <taxon>Eukaryota</taxon>
        <taxon>Sar</taxon>
        <taxon>Stramenopiles</taxon>
        <taxon>Oomycota</taxon>
        <taxon>Peronosporomycetes</taxon>
        <taxon>Peronosporales</taxon>
        <taxon>Peronosporaceae</taxon>
        <taxon>Phytophthora</taxon>
    </lineage>
</organism>
<keyword evidence="2" id="KW-0812">Transmembrane</keyword>
<dbReference type="InParanoid" id="H3GKR5"/>
<feature type="region of interest" description="Disordered" evidence="1">
    <location>
        <begin position="50"/>
        <end position="96"/>
    </location>
</feature>
<evidence type="ECO:0000256" key="1">
    <source>
        <dbReference type="SAM" id="MobiDB-lite"/>
    </source>
</evidence>
<keyword evidence="3" id="KW-0732">Signal</keyword>
<dbReference type="VEuPathDB" id="FungiDB:KRP22_8108"/>
<dbReference type="RefSeq" id="XP_067749378.1">
    <property type="nucleotide sequence ID" value="XM_067886721.1"/>
</dbReference>
<feature type="signal peptide" evidence="3">
    <location>
        <begin position="1"/>
        <end position="16"/>
    </location>
</feature>
<dbReference type="HOGENOM" id="CLU_1269110_0_0_1"/>
<accession>H3GKR5</accession>
<dbReference type="VEuPathDB" id="FungiDB:KRP23_2040"/>
<keyword evidence="2" id="KW-0472">Membrane</keyword>
<dbReference type="eggNOG" id="ENOG502R7A8">
    <property type="taxonomic scope" value="Eukaryota"/>
</dbReference>
<protein>
    <recommendedName>
        <fullName evidence="6">RxLR effector protein</fullName>
    </recommendedName>
</protein>
<name>H3GKR5_PHYRM</name>